<dbReference type="InterPro" id="IPR017972">
    <property type="entry name" value="Cyt_P450_CS"/>
</dbReference>
<proteinExistence type="inferred from homology"/>
<comment type="caution">
    <text evidence="7">The sequence shown here is derived from an EMBL/GenBank/DDBJ whole genome shotgun (WGS) entry which is preliminary data.</text>
</comment>
<protein>
    <recommendedName>
        <fullName evidence="9">Cytochrome P450</fullName>
    </recommendedName>
</protein>
<dbReference type="InterPro" id="IPR036396">
    <property type="entry name" value="Cyt_P450_sf"/>
</dbReference>
<dbReference type="EMBL" id="JBBBZM010000010">
    <property type="protein sequence ID" value="KAL0639606.1"/>
    <property type="molecule type" value="Genomic_DNA"/>
</dbReference>
<dbReference type="Pfam" id="PF00067">
    <property type="entry name" value="p450"/>
    <property type="match status" value="1"/>
</dbReference>
<comment type="cofactor">
    <cofactor evidence="1">
        <name>heme</name>
        <dbReference type="ChEBI" id="CHEBI:30413"/>
    </cofactor>
</comment>
<dbReference type="InterPro" id="IPR001128">
    <property type="entry name" value="Cyt_P450"/>
</dbReference>
<evidence type="ECO:0000256" key="6">
    <source>
        <dbReference type="RuleBase" id="RU000461"/>
    </source>
</evidence>
<evidence type="ECO:0000313" key="7">
    <source>
        <dbReference type="EMBL" id="KAL0639606.1"/>
    </source>
</evidence>
<dbReference type="InterPro" id="IPR002403">
    <property type="entry name" value="Cyt_P450_E_grp-IV"/>
</dbReference>
<dbReference type="SUPFAM" id="SSF48264">
    <property type="entry name" value="Cytochrome P450"/>
    <property type="match status" value="1"/>
</dbReference>
<gene>
    <name evidence="7" type="ORF">Q9L58_001436</name>
</gene>
<dbReference type="PROSITE" id="PS00086">
    <property type="entry name" value="CYTOCHROME_P450"/>
    <property type="match status" value="1"/>
</dbReference>
<organism evidence="7 8">
    <name type="scientific">Discina gigas</name>
    <dbReference type="NCBI Taxonomy" id="1032678"/>
    <lineage>
        <taxon>Eukaryota</taxon>
        <taxon>Fungi</taxon>
        <taxon>Dikarya</taxon>
        <taxon>Ascomycota</taxon>
        <taxon>Pezizomycotina</taxon>
        <taxon>Pezizomycetes</taxon>
        <taxon>Pezizales</taxon>
        <taxon>Discinaceae</taxon>
        <taxon>Discina</taxon>
    </lineage>
</organism>
<keyword evidence="4 6" id="KW-0560">Oxidoreductase</keyword>
<evidence type="ECO:0000256" key="5">
    <source>
        <dbReference type="ARBA" id="ARBA00023004"/>
    </source>
</evidence>
<dbReference type="PRINTS" id="PR00465">
    <property type="entry name" value="EP450IV"/>
</dbReference>
<reference evidence="7 8" key="1">
    <citation type="submission" date="2024-02" db="EMBL/GenBank/DDBJ databases">
        <title>Discinaceae phylogenomics.</title>
        <authorList>
            <person name="Dirks A.C."/>
            <person name="James T.Y."/>
        </authorList>
    </citation>
    <scope>NUCLEOTIDE SEQUENCE [LARGE SCALE GENOMIC DNA]</scope>
    <source>
        <strain evidence="7 8">ACD0624</strain>
    </source>
</reference>
<comment type="similarity">
    <text evidence="2 6">Belongs to the cytochrome P450 family.</text>
</comment>
<dbReference type="Gene3D" id="1.10.630.10">
    <property type="entry name" value="Cytochrome P450"/>
    <property type="match status" value="1"/>
</dbReference>
<keyword evidence="6" id="KW-0349">Heme</keyword>
<evidence type="ECO:0000256" key="3">
    <source>
        <dbReference type="ARBA" id="ARBA00022723"/>
    </source>
</evidence>
<keyword evidence="6" id="KW-0503">Monooxygenase</keyword>
<dbReference type="CDD" id="cd11041">
    <property type="entry name" value="CYP503A1-like"/>
    <property type="match status" value="1"/>
</dbReference>
<name>A0ABR3GUI7_9PEZI</name>
<keyword evidence="8" id="KW-1185">Reference proteome</keyword>
<evidence type="ECO:0000256" key="4">
    <source>
        <dbReference type="ARBA" id="ARBA00023002"/>
    </source>
</evidence>
<evidence type="ECO:0000256" key="1">
    <source>
        <dbReference type="ARBA" id="ARBA00001971"/>
    </source>
</evidence>
<dbReference type="PANTHER" id="PTHR46206">
    <property type="entry name" value="CYTOCHROME P450"/>
    <property type="match status" value="1"/>
</dbReference>
<evidence type="ECO:0008006" key="9">
    <source>
        <dbReference type="Google" id="ProtNLM"/>
    </source>
</evidence>
<accession>A0ABR3GUI7</accession>
<evidence type="ECO:0000256" key="2">
    <source>
        <dbReference type="ARBA" id="ARBA00010617"/>
    </source>
</evidence>
<keyword evidence="5 6" id="KW-0408">Iron</keyword>
<keyword evidence="3 6" id="KW-0479">Metal-binding</keyword>
<evidence type="ECO:0000313" key="8">
    <source>
        <dbReference type="Proteomes" id="UP001447188"/>
    </source>
</evidence>
<sequence>MGLSSEILALFEPTSPHRTTALSTTFLLGSAVVYLALFHPYQQKVKVPFVGVRNTSFLSLFLGGFKFVINARTIINEGYQKYGDRPFQISTYSGNRLVLSPKHVEELRNSPDSKLSFSAASVEFLKADLVGMSDIIGQDHPPHTKTVRRELTRDLAKFIDPIVDETRFAFSQELPEAADWTPVALNSAVLRIVARISGRVFVGDSLCRNEEWLNTSVKFTEDLFTNAVVSTMVPGFMRSFLAAWVFPYASRVARHRKIAHKYLAPIYAKLLAQQASGSEEPKEDVFSWMLGHASTKPELRTAEKMADFQLVLSMAAIHTTTVTVVTVMYDLAARPEYIEGLREEMITMIEEDGGVLKKSTLAKMVKLDSFMKESARINCSYLSFMRKVIVPMTLADGTHMPTGTMVAAPVRAMYDDPELLENPEVFDGYRWSKLRQKENQQNSHQFVSTSSSSLLFGHGNHACPGRFFAANEIQIMLVSILLRYDFKYQEGETRPGNWNLAEMVMQDKNKLLLFKKRANPPKFAFL</sequence>
<dbReference type="Proteomes" id="UP001447188">
    <property type="component" value="Unassembled WGS sequence"/>
</dbReference>